<protein>
    <submittedName>
        <fullName evidence="1">Kinase</fullName>
    </submittedName>
</protein>
<dbReference type="AlphaFoldDB" id="A0A2U1ZWZ5"/>
<organism evidence="1 2">
    <name type="scientific">Serinibacter arcticus</name>
    <dbReference type="NCBI Taxonomy" id="1655435"/>
    <lineage>
        <taxon>Bacteria</taxon>
        <taxon>Bacillati</taxon>
        <taxon>Actinomycetota</taxon>
        <taxon>Actinomycetes</taxon>
        <taxon>Micrococcales</taxon>
        <taxon>Beutenbergiaceae</taxon>
        <taxon>Serinibacter</taxon>
    </lineage>
</organism>
<reference evidence="1 2" key="1">
    <citation type="submission" date="2018-03" db="EMBL/GenBank/DDBJ databases">
        <title>Genome assembly of novel Miniimonas species PCH200.</title>
        <authorList>
            <person name="Thakur V."/>
            <person name="Kumar V."/>
            <person name="Singh D."/>
        </authorList>
    </citation>
    <scope>NUCLEOTIDE SEQUENCE [LARGE SCALE GENOMIC DNA]</scope>
    <source>
        <strain evidence="1 2">PCH200</strain>
    </source>
</reference>
<sequence>MPELLLMVGHVGAGKTTHATSLAAATGAVRLSPDEWMGPLFGASDPDGKRDVLEGRLVWTAVEILQAGTSVILDFGLWGRDERRSLAWLAGTIGATPRTIYVDVDRDTQAVRVAQRWRETPDRTWPFTQAELDEWRTFLDVPDADELAGRYDLLAPDEGWETWLARRWPTALGPGPDRRPGHSPSAS</sequence>
<evidence type="ECO:0000313" key="2">
    <source>
        <dbReference type="Proteomes" id="UP000245166"/>
    </source>
</evidence>
<keyword evidence="2" id="KW-1185">Reference proteome</keyword>
<gene>
    <name evidence="1" type="ORF">C8046_13170</name>
</gene>
<dbReference type="SUPFAM" id="SSF52540">
    <property type="entry name" value="P-loop containing nucleoside triphosphate hydrolases"/>
    <property type="match status" value="1"/>
</dbReference>
<dbReference type="OrthoDB" id="2639622at2"/>
<dbReference type="InterPro" id="IPR027417">
    <property type="entry name" value="P-loop_NTPase"/>
</dbReference>
<evidence type="ECO:0000313" key="1">
    <source>
        <dbReference type="EMBL" id="PWD51463.1"/>
    </source>
</evidence>
<keyword evidence="1" id="KW-0418">Kinase</keyword>
<dbReference type="Pfam" id="PF13671">
    <property type="entry name" value="AAA_33"/>
    <property type="match status" value="1"/>
</dbReference>
<accession>A0A2U1ZWZ5</accession>
<dbReference type="EMBL" id="PYHR01000002">
    <property type="protein sequence ID" value="PWD51463.1"/>
    <property type="molecule type" value="Genomic_DNA"/>
</dbReference>
<name>A0A2U1ZWZ5_9MICO</name>
<dbReference type="GO" id="GO:0016301">
    <property type="term" value="F:kinase activity"/>
    <property type="evidence" value="ECO:0007669"/>
    <property type="project" value="UniProtKB-KW"/>
</dbReference>
<dbReference type="Gene3D" id="3.40.50.300">
    <property type="entry name" value="P-loop containing nucleotide triphosphate hydrolases"/>
    <property type="match status" value="1"/>
</dbReference>
<dbReference type="RefSeq" id="WP_109229844.1">
    <property type="nucleotide sequence ID" value="NZ_PYHR01000002.1"/>
</dbReference>
<keyword evidence="1" id="KW-0808">Transferase</keyword>
<dbReference type="Proteomes" id="UP000245166">
    <property type="component" value="Unassembled WGS sequence"/>
</dbReference>
<comment type="caution">
    <text evidence="1">The sequence shown here is derived from an EMBL/GenBank/DDBJ whole genome shotgun (WGS) entry which is preliminary data.</text>
</comment>
<proteinExistence type="predicted"/>